<dbReference type="AlphaFoldDB" id="A0A9P6E547"/>
<keyword evidence="2" id="KW-1185">Reference proteome</keyword>
<dbReference type="EMBL" id="MU157939">
    <property type="protein sequence ID" value="KAF9522613.1"/>
    <property type="molecule type" value="Genomic_DNA"/>
</dbReference>
<accession>A0A9P6E547</accession>
<proteinExistence type="predicted"/>
<dbReference type="Proteomes" id="UP000807306">
    <property type="component" value="Unassembled WGS sequence"/>
</dbReference>
<evidence type="ECO:0000313" key="1">
    <source>
        <dbReference type="EMBL" id="KAF9522613.1"/>
    </source>
</evidence>
<gene>
    <name evidence="1" type="ORF">CPB83DRAFT_93662</name>
</gene>
<evidence type="ECO:0000313" key="2">
    <source>
        <dbReference type="Proteomes" id="UP000807306"/>
    </source>
</evidence>
<name>A0A9P6E547_9AGAR</name>
<organism evidence="1 2">
    <name type="scientific">Crepidotus variabilis</name>
    <dbReference type="NCBI Taxonomy" id="179855"/>
    <lineage>
        <taxon>Eukaryota</taxon>
        <taxon>Fungi</taxon>
        <taxon>Dikarya</taxon>
        <taxon>Basidiomycota</taxon>
        <taxon>Agaricomycotina</taxon>
        <taxon>Agaricomycetes</taxon>
        <taxon>Agaricomycetidae</taxon>
        <taxon>Agaricales</taxon>
        <taxon>Agaricineae</taxon>
        <taxon>Crepidotaceae</taxon>
        <taxon>Crepidotus</taxon>
    </lineage>
</organism>
<comment type="caution">
    <text evidence="1">The sequence shown here is derived from an EMBL/GenBank/DDBJ whole genome shotgun (WGS) entry which is preliminary data.</text>
</comment>
<reference evidence="1" key="1">
    <citation type="submission" date="2020-11" db="EMBL/GenBank/DDBJ databases">
        <authorList>
            <consortium name="DOE Joint Genome Institute"/>
            <person name="Ahrendt S."/>
            <person name="Riley R."/>
            <person name="Andreopoulos W."/>
            <person name="Labutti K."/>
            <person name="Pangilinan J."/>
            <person name="Ruiz-Duenas F.J."/>
            <person name="Barrasa J.M."/>
            <person name="Sanchez-Garcia M."/>
            <person name="Camarero S."/>
            <person name="Miyauchi S."/>
            <person name="Serrano A."/>
            <person name="Linde D."/>
            <person name="Babiker R."/>
            <person name="Drula E."/>
            <person name="Ayuso-Fernandez I."/>
            <person name="Pacheco R."/>
            <person name="Padilla G."/>
            <person name="Ferreira P."/>
            <person name="Barriuso J."/>
            <person name="Kellner H."/>
            <person name="Castanera R."/>
            <person name="Alfaro M."/>
            <person name="Ramirez L."/>
            <person name="Pisabarro A.G."/>
            <person name="Kuo A."/>
            <person name="Tritt A."/>
            <person name="Lipzen A."/>
            <person name="He G."/>
            <person name="Yan M."/>
            <person name="Ng V."/>
            <person name="Cullen D."/>
            <person name="Martin F."/>
            <person name="Rosso M.-N."/>
            <person name="Henrissat B."/>
            <person name="Hibbett D."/>
            <person name="Martinez A.T."/>
            <person name="Grigoriev I.V."/>
        </authorList>
    </citation>
    <scope>NUCLEOTIDE SEQUENCE</scope>
    <source>
        <strain evidence="1">CBS 506.95</strain>
    </source>
</reference>
<protein>
    <submittedName>
        <fullName evidence="1">Uncharacterized protein</fullName>
    </submittedName>
</protein>
<sequence>MRSVVRSTFHHFAALCVLVSFSLNNITFEYWSLSKISEKMIEYRGGEKCGPFSSTPYIGVINPPHTIQCKPFTLPSGYYSWPMAICLRKEGGFGERYERRVFVVQLLASLDPTYHPISHHQTAFTRSWFTTFTAEHRFSEMACQGYPHHEFDNALPFAVLSARRQLNFSPLMSFRSLWPLFV</sequence>